<dbReference type="PROSITE" id="PS51257">
    <property type="entry name" value="PROKAR_LIPOPROTEIN"/>
    <property type="match status" value="1"/>
</dbReference>
<dbReference type="InterPro" id="IPR001466">
    <property type="entry name" value="Beta-lactam-related"/>
</dbReference>
<feature type="domain" description="Beta-lactamase-related" evidence="3">
    <location>
        <begin position="39"/>
        <end position="340"/>
    </location>
</feature>
<organism evidence="4 5">
    <name type="scientific">Blastopirellula marina</name>
    <dbReference type="NCBI Taxonomy" id="124"/>
    <lineage>
        <taxon>Bacteria</taxon>
        <taxon>Pseudomonadati</taxon>
        <taxon>Planctomycetota</taxon>
        <taxon>Planctomycetia</taxon>
        <taxon>Pirellulales</taxon>
        <taxon>Pirellulaceae</taxon>
        <taxon>Blastopirellula</taxon>
    </lineage>
</organism>
<dbReference type="GO" id="GO:0016020">
    <property type="term" value="C:membrane"/>
    <property type="evidence" value="ECO:0007669"/>
    <property type="project" value="UniProtKB-SubCell"/>
</dbReference>
<keyword evidence="4" id="KW-0378">Hydrolase</keyword>
<comment type="subcellular location">
    <subcellularLocation>
        <location evidence="1">Membrane</location>
    </subcellularLocation>
</comment>
<dbReference type="OrthoDB" id="284523at2"/>
<dbReference type="EMBL" id="PUHZ01000011">
    <property type="protein sequence ID" value="PQO46083.1"/>
    <property type="molecule type" value="Genomic_DNA"/>
</dbReference>
<dbReference type="InterPro" id="IPR050491">
    <property type="entry name" value="AmpC-like"/>
</dbReference>
<evidence type="ECO:0000256" key="1">
    <source>
        <dbReference type="ARBA" id="ARBA00004370"/>
    </source>
</evidence>
<dbReference type="GO" id="GO:0016787">
    <property type="term" value="F:hydrolase activity"/>
    <property type="evidence" value="ECO:0007669"/>
    <property type="project" value="UniProtKB-KW"/>
</dbReference>
<dbReference type="PANTHER" id="PTHR46825:SF11">
    <property type="entry name" value="PENICILLIN-BINDING PROTEIN 4"/>
    <property type="match status" value="1"/>
</dbReference>
<dbReference type="AlphaFoldDB" id="A0A2S8GNQ7"/>
<sequence>MQKLNFTAIGMLLVITVSCWGHAYGQDLPLADRGQAIQDYVANIHQKLGFSGVVLAMWEGEIVATVAVGPVDAGAGNDPLIKRSLFEIASCTKPFTAIAILQLAEQGKLSLDDPIDKHLPGVPKHSKAITIRHLLGHTSGIPGTNSEGAGDDFAKVLPKFLAGGPQGQPGRKFEYWNQGYSILSEVIARVSGMPYTDYIRKNIFEKSKMKNSCFTGDPPPGGASVAVGASSFGAARSALEHPYGSYGYQYRGMGGLVTNIEDLWYWDRALQSGRLLNKNSIRAMTTAGQGGYGLGWYVAADPAGKPSHRHSGSVRGFVAEIRRYPSVDGAIFVLSNQDDGLPLSLVSDGVEQLLFGQPVEVKLPQRPSPALADAAVGTYQDAKKRTLFIGKSNSLPPVSINWHGPVTAGYLGLDDEGKPQLYMRDYSSKVPGFKADAPLVFSKGEKEKDFVSLLISGNELKFSRRK</sequence>
<dbReference type="Pfam" id="PF00144">
    <property type="entry name" value="Beta-lactamase"/>
    <property type="match status" value="1"/>
</dbReference>
<keyword evidence="2" id="KW-0472">Membrane</keyword>
<name>A0A2S8GNQ7_9BACT</name>
<reference evidence="4 5" key="1">
    <citation type="submission" date="2018-02" db="EMBL/GenBank/DDBJ databases">
        <title>Comparative genomes isolates from brazilian mangrove.</title>
        <authorList>
            <person name="Araujo J.E."/>
            <person name="Taketani R.G."/>
            <person name="Silva M.C.P."/>
            <person name="Loureco M.V."/>
            <person name="Andreote F.D."/>
        </authorList>
    </citation>
    <scope>NUCLEOTIDE SEQUENCE [LARGE SCALE GENOMIC DNA]</scope>
    <source>
        <strain evidence="4 5">Nap-Phe MGV</strain>
    </source>
</reference>
<dbReference type="Gene3D" id="3.40.710.10">
    <property type="entry name" value="DD-peptidase/beta-lactamase superfamily"/>
    <property type="match status" value="1"/>
</dbReference>
<dbReference type="PANTHER" id="PTHR46825">
    <property type="entry name" value="D-ALANYL-D-ALANINE-CARBOXYPEPTIDASE/ENDOPEPTIDASE AMPH"/>
    <property type="match status" value="1"/>
</dbReference>
<accession>A0A2S8GNQ7</accession>
<protein>
    <submittedName>
        <fullName evidence="4">Serine hydrolase</fullName>
    </submittedName>
</protein>
<dbReference type="RefSeq" id="WP_105335461.1">
    <property type="nucleotide sequence ID" value="NZ_PUHZ01000011.1"/>
</dbReference>
<evidence type="ECO:0000313" key="4">
    <source>
        <dbReference type="EMBL" id="PQO46083.1"/>
    </source>
</evidence>
<gene>
    <name evidence="4" type="ORF">C5Y93_10935</name>
</gene>
<comment type="caution">
    <text evidence="4">The sequence shown here is derived from an EMBL/GenBank/DDBJ whole genome shotgun (WGS) entry which is preliminary data.</text>
</comment>
<evidence type="ECO:0000259" key="3">
    <source>
        <dbReference type="Pfam" id="PF00144"/>
    </source>
</evidence>
<dbReference type="InterPro" id="IPR012338">
    <property type="entry name" value="Beta-lactam/transpept-like"/>
</dbReference>
<evidence type="ECO:0000313" key="5">
    <source>
        <dbReference type="Proteomes" id="UP000237819"/>
    </source>
</evidence>
<dbReference type="Proteomes" id="UP000237819">
    <property type="component" value="Unassembled WGS sequence"/>
</dbReference>
<dbReference type="SUPFAM" id="SSF56601">
    <property type="entry name" value="beta-lactamase/transpeptidase-like"/>
    <property type="match status" value="1"/>
</dbReference>
<evidence type="ECO:0000256" key="2">
    <source>
        <dbReference type="ARBA" id="ARBA00023136"/>
    </source>
</evidence>
<proteinExistence type="predicted"/>